<keyword evidence="2" id="KW-0560">Oxidoreductase</keyword>
<dbReference type="InterPro" id="IPR020904">
    <property type="entry name" value="Sc_DH/Rdtase_CS"/>
</dbReference>
<dbReference type="Gene3D" id="3.40.50.720">
    <property type="entry name" value="NAD(P)-binding Rossmann-like Domain"/>
    <property type="match status" value="1"/>
</dbReference>
<organism evidence="4 5">
    <name type="scientific">Tistrella arctica</name>
    <dbReference type="NCBI Taxonomy" id="3133430"/>
    <lineage>
        <taxon>Bacteria</taxon>
        <taxon>Pseudomonadati</taxon>
        <taxon>Pseudomonadota</taxon>
        <taxon>Alphaproteobacteria</taxon>
        <taxon>Geminicoccales</taxon>
        <taxon>Geminicoccaceae</taxon>
        <taxon>Tistrella</taxon>
    </lineage>
</organism>
<dbReference type="CDD" id="cd05233">
    <property type="entry name" value="SDR_c"/>
    <property type="match status" value="1"/>
</dbReference>
<dbReference type="Proteomes" id="UP001413721">
    <property type="component" value="Unassembled WGS sequence"/>
</dbReference>
<dbReference type="PANTHER" id="PTHR43669:SF3">
    <property type="entry name" value="ALCOHOL DEHYDROGENASE, PUTATIVE (AFU_ORTHOLOGUE AFUA_3G03445)-RELATED"/>
    <property type="match status" value="1"/>
</dbReference>
<dbReference type="PRINTS" id="PR00081">
    <property type="entry name" value="GDHRDH"/>
</dbReference>
<dbReference type="SUPFAM" id="SSF51735">
    <property type="entry name" value="NAD(P)-binding Rossmann-fold domains"/>
    <property type="match status" value="1"/>
</dbReference>
<gene>
    <name evidence="4" type="ORF">WG926_15760</name>
</gene>
<proteinExistence type="inferred from homology"/>
<evidence type="ECO:0000256" key="3">
    <source>
        <dbReference type="RuleBase" id="RU000363"/>
    </source>
</evidence>
<dbReference type="InterPro" id="IPR002347">
    <property type="entry name" value="SDR_fam"/>
</dbReference>
<dbReference type="EMBL" id="JBBKTW010000005">
    <property type="protein sequence ID" value="MEN2989773.1"/>
    <property type="molecule type" value="Genomic_DNA"/>
</dbReference>
<sequence length="236" mass="24640">MAPRQHPCALVIGGGRGIGAEAACALARRGHDVVVAARTASELDATCARLGDIAPDGHHLAITCDIRRDDQARALFQRVEAVMGRLDLLVNAQGAAMLGNTAGTTPAVFDEMLTTNLSGVFRAVHLARPVLARSRGTIINIISRAGRQPYPNALAYGTAKAGLVYLTRALAMDLGPAGIRVLGISPGAVATRLRRDVFPDEDPSRLMRPEAVAAALAGLLDPAFADAGGTIIDLPW</sequence>
<evidence type="ECO:0000313" key="4">
    <source>
        <dbReference type="EMBL" id="MEN2989773.1"/>
    </source>
</evidence>
<accession>A0ABU9YLU7</accession>
<dbReference type="PRINTS" id="PR00080">
    <property type="entry name" value="SDRFAMILY"/>
</dbReference>
<keyword evidence="5" id="KW-1185">Reference proteome</keyword>
<evidence type="ECO:0000256" key="1">
    <source>
        <dbReference type="ARBA" id="ARBA00006484"/>
    </source>
</evidence>
<dbReference type="RefSeq" id="WP_345937734.1">
    <property type="nucleotide sequence ID" value="NZ_JBBKTW010000005.1"/>
</dbReference>
<comment type="caution">
    <text evidence="4">The sequence shown here is derived from an EMBL/GenBank/DDBJ whole genome shotgun (WGS) entry which is preliminary data.</text>
</comment>
<dbReference type="PROSITE" id="PS00061">
    <property type="entry name" value="ADH_SHORT"/>
    <property type="match status" value="1"/>
</dbReference>
<dbReference type="Pfam" id="PF00106">
    <property type="entry name" value="adh_short"/>
    <property type="match status" value="1"/>
</dbReference>
<evidence type="ECO:0000313" key="5">
    <source>
        <dbReference type="Proteomes" id="UP001413721"/>
    </source>
</evidence>
<evidence type="ECO:0000256" key="2">
    <source>
        <dbReference type="ARBA" id="ARBA00023002"/>
    </source>
</evidence>
<reference evidence="4 5" key="1">
    <citation type="submission" date="2024-03" db="EMBL/GenBank/DDBJ databases">
        <title>High-quality draft genome sequencing of Tistrella sp. BH-R2-4.</title>
        <authorList>
            <person name="Dong C."/>
        </authorList>
    </citation>
    <scope>NUCLEOTIDE SEQUENCE [LARGE SCALE GENOMIC DNA]</scope>
    <source>
        <strain evidence="4 5">BH-R2-4</strain>
    </source>
</reference>
<dbReference type="PANTHER" id="PTHR43669">
    <property type="entry name" value="5-KETO-D-GLUCONATE 5-REDUCTASE"/>
    <property type="match status" value="1"/>
</dbReference>
<name>A0ABU9YLU7_9PROT</name>
<dbReference type="InterPro" id="IPR036291">
    <property type="entry name" value="NAD(P)-bd_dom_sf"/>
</dbReference>
<comment type="similarity">
    <text evidence="1 3">Belongs to the short-chain dehydrogenases/reductases (SDR) family.</text>
</comment>
<protein>
    <submittedName>
        <fullName evidence="4">SDR family oxidoreductase</fullName>
    </submittedName>
</protein>